<accession>A0A0V0QAN0</accession>
<dbReference type="InterPro" id="IPR008271">
    <property type="entry name" value="Ser/Thr_kinase_AS"/>
</dbReference>
<dbReference type="EMBL" id="LDAU01000215">
    <property type="protein sequence ID" value="KRW99278.1"/>
    <property type="molecule type" value="Genomic_DNA"/>
</dbReference>
<dbReference type="OrthoDB" id="541276at2759"/>
<dbReference type="GO" id="GO:0005829">
    <property type="term" value="C:cytosol"/>
    <property type="evidence" value="ECO:0007669"/>
    <property type="project" value="TreeGrafter"/>
</dbReference>
<dbReference type="Gene3D" id="1.10.510.10">
    <property type="entry name" value="Transferase(Phosphotransferase) domain 1"/>
    <property type="match status" value="1"/>
</dbReference>
<evidence type="ECO:0000259" key="6">
    <source>
        <dbReference type="PROSITE" id="PS50011"/>
    </source>
</evidence>
<dbReference type="InterPro" id="IPR027417">
    <property type="entry name" value="P-loop_NTPase"/>
</dbReference>
<name>A0A0V0QAN0_PSEPJ</name>
<dbReference type="Proteomes" id="UP000054937">
    <property type="component" value="Unassembled WGS sequence"/>
</dbReference>
<dbReference type="Gene3D" id="3.30.200.20">
    <property type="entry name" value="Phosphorylase Kinase, domain 1"/>
    <property type="match status" value="1"/>
</dbReference>
<gene>
    <name evidence="7" type="ORF">PPERSA_07050</name>
</gene>
<dbReference type="PRINTS" id="PR00449">
    <property type="entry name" value="RASTRNSFRMNG"/>
</dbReference>
<dbReference type="Gene3D" id="3.40.50.300">
    <property type="entry name" value="P-loop containing nucleotide triphosphate hydrolases"/>
    <property type="match status" value="1"/>
</dbReference>
<dbReference type="OMA" id="NICEYMN"/>
<keyword evidence="4" id="KW-0067">ATP-binding</keyword>
<dbReference type="GO" id="GO:0000045">
    <property type="term" value="P:autophagosome assembly"/>
    <property type="evidence" value="ECO:0007669"/>
    <property type="project" value="TreeGrafter"/>
</dbReference>
<dbReference type="GO" id="GO:0005776">
    <property type="term" value="C:autophagosome"/>
    <property type="evidence" value="ECO:0007669"/>
    <property type="project" value="TreeGrafter"/>
</dbReference>
<dbReference type="NCBIfam" id="TIGR00231">
    <property type="entry name" value="small_GTP"/>
    <property type="match status" value="1"/>
</dbReference>
<dbReference type="AlphaFoldDB" id="A0A0V0QAN0"/>
<dbReference type="InterPro" id="IPR045269">
    <property type="entry name" value="Atg1-like"/>
</dbReference>
<dbReference type="SUPFAM" id="SSF52540">
    <property type="entry name" value="P-loop containing nucleoside triphosphate hydrolases"/>
    <property type="match status" value="1"/>
</dbReference>
<dbReference type="SMART" id="SM00220">
    <property type="entry name" value="S_TKc"/>
    <property type="match status" value="1"/>
</dbReference>
<dbReference type="GO" id="GO:0000407">
    <property type="term" value="C:phagophore assembly site"/>
    <property type="evidence" value="ECO:0007669"/>
    <property type="project" value="TreeGrafter"/>
</dbReference>
<dbReference type="GO" id="GO:0005524">
    <property type="term" value="F:ATP binding"/>
    <property type="evidence" value="ECO:0007669"/>
    <property type="project" value="UniProtKB-KW"/>
</dbReference>
<sequence length="555" mass="63967">MASKRPDFKEGQMIRDYKIVKYISQGSYGQIYEAVNVKSPEKRLALKALYQRQFREHSKLLELYDNEVNLLKKLKGHPNICEYMNNFEDMKFKYLVMEFCNGGDLIQELKRNGKFSEEKALAYIGQILEAFKALHATDKQIIHRDIKLDNIFLHDGNCKLGDFGFAREVPEGKNLAQTWCGSLLTMAPEVIDNRHGYGIAADIYSLGAILYQGLFGDFPYKCYNEDERQLQDICFTEKINIKQQKMNLSKNGVQISEDCKDLLRKMLTFDPNQRITFQELYNHKFFNKSGKTREYFGQNQEELQTQKVEVNKNQNLLQTIQEEEDIQINIKLIGQIGVGKTSLFNSYIMGNMNDNTVTLGTSVEKKVINVGPDSVQINLYDTAGMEKHNALGNQYYKQSDAYLLVFDISDQQTYDSVDFWISEIKKNDQNDFNEGVQGINNIVVVATKTDLAKESLNSERFNKLKQRLESQKITVVNTSAKTRENLDDIFLSICKKIYPIKKNNLSQIQVNQRTNNNQNIQRNQNPSIKPSQLRAGSSNVQAYQKQKEKQKKGCC</sequence>
<keyword evidence="3 7" id="KW-0418">Kinase</keyword>
<dbReference type="PANTHER" id="PTHR24348">
    <property type="entry name" value="SERINE/THREONINE-PROTEIN KINASE UNC-51-RELATED"/>
    <property type="match status" value="1"/>
</dbReference>
<evidence type="ECO:0000256" key="2">
    <source>
        <dbReference type="ARBA" id="ARBA00022741"/>
    </source>
</evidence>
<comment type="caution">
    <text evidence="7">The sequence shown here is derived from an EMBL/GenBank/DDBJ whole genome shotgun (WGS) entry which is preliminary data.</text>
</comment>
<dbReference type="SMART" id="SM00174">
    <property type="entry name" value="RHO"/>
    <property type="match status" value="1"/>
</dbReference>
<dbReference type="InterPro" id="IPR011009">
    <property type="entry name" value="Kinase-like_dom_sf"/>
</dbReference>
<feature type="compositionally biased region" description="Low complexity" evidence="5">
    <location>
        <begin position="515"/>
        <end position="525"/>
    </location>
</feature>
<dbReference type="GO" id="GO:0003924">
    <property type="term" value="F:GTPase activity"/>
    <property type="evidence" value="ECO:0007669"/>
    <property type="project" value="InterPro"/>
</dbReference>
<keyword evidence="1" id="KW-0808">Transferase</keyword>
<evidence type="ECO:0000256" key="4">
    <source>
        <dbReference type="ARBA" id="ARBA00022840"/>
    </source>
</evidence>
<dbReference type="Pfam" id="PF00069">
    <property type="entry name" value="Pkinase"/>
    <property type="match status" value="1"/>
</dbReference>
<dbReference type="InterPro" id="IPR000719">
    <property type="entry name" value="Prot_kinase_dom"/>
</dbReference>
<dbReference type="GO" id="GO:0004674">
    <property type="term" value="F:protein serine/threonine kinase activity"/>
    <property type="evidence" value="ECO:0007669"/>
    <property type="project" value="InterPro"/>
</dbReference>
<dbReference type="PROSITE" id="PS00108">
    <property type="entry name" value="PROTEIN_KINASE_ST"/>
    <property type="match status" value="1"/>
</dbReference>
<feature type="compositionally biased region" description="Polar residues" evidence="5">
    <location>
        <begin position="526"/>
        <end position="543"/>
    </location>
</feature>
<evidence type="ECO:0000256" key="1">
    <source>
        <dbReference type="ARBA" id="ARBA00022679"/>
    </source>
</evidence>
<dbReference type="GO" id="GO:0016020">
    <property type="term" value="C:membrane"/>
    <property type="evidence" value="ECO:0007669"/>
    <property type="project" value="TreeGrafter"/>
</dbReference>
<protein>
    <submittedName>
        <fullName evidence="7">Protein kinase-like domain</fullName>
    </submittedName>
</protein>
<dbReference type="GO" id="GO:0010506">
    <property type="term" value="P:regulation of autophagy"/>
    <property type="evidence" value="ECO:0007669"/>
    <property type="project" value="InterPro"/>
</dbReference>
<dbReference type="SMART" id="SM00173">
    <property type="entry name" value="RAS"/>
    <property type="match status" value="1"/>
</dbReference>
<dbReference type="InterPro" id="IPR001806">
    <property type="entry name" value="Small_GTPase"/>
</dbReference>
<dbReference type="Pfam" id="PF00071">
    <property type="entry name" value="Ras"/>
    <property type="match status" value="1"/>
</dbReference>
<dbReference type="PROSITE" id="PS51419">
    <property type="entry name" value="RAB"/>
    <property type="match status" value="1"/>
</dbReference>
<dbReference type="PROSITE" id="PS50011">
    <property type="entry name" value="PROTEIN_KINASE_DOM"/>
    <property type="match status" value="1"/>
</dbReference>
<dbReference type="SUPFAM" id="SSF56112">
    <property type="entry name" value="Protein kinase-like (PK-like)"/>
    <property type="match status" value="1"/>
</dbReference>
<evidence type="ECO:0000313" key="7">
    <source>
        <dbReference type="EMBL" id="KRW99278.1"/>
    </source>
</evidence>
<reference evidence="7 8" key="1">
    <citation type="journal article" date="2015" name="Sci. Rep.">
        <title>Genome of the facultative scuticociliatosis pathogen Pseudocohnilembus persalinus provides insight into its virulence through horizontal gene transfer.</title>
        <authorList>
            <person name="Xiong J."/>
            <person name="Wang G."/>
            <person name="Cheng J."/>
            <person name="Tian M."/>
            <person name="Pan X."/>
            <person name="Warren A."/>
            <person name="Jiang C."/>
            <person name="Yuan D."/>
            <person name="Miao W."/>
        </authorList>
    </citation>
    <scope>NUCLEOTIDE SEQUENCE [LARGE SCALE GENOMIC DNA]</scope>
    <source>
        <strain evidence="7">36N120E</strain>
    </source>
</reference>
<dbReference type="PROSITE" id="PS51420">
    <property type="entry name" value="RHO"/>
    <property type="match status" value="1"/>
</dbReference>
<evidence type="ECO:0000256" key="3">
    <source>
        <dbReference type="ARBA" id="ARBA00022777"/>
    </source>
</evidence>
<dbReference type="PROSITE" id="PS51421">
    <property type="entry name" value="RAS"/>
    <property type="match status" value="1"/>
</dbReference>
<feature type="region of interest" description="Disordered" evidence="5">
    <location>
        <begin position="515"/>
        <end position="555"/>
    </location>
</feature>
<dbReference type="GO" id="GO:0005525">
    <property type="term" value="F:GTP binding"/>
    <property type="evidence" value="ECO:0007669"/>
    <property type="project" value="InterPro"/>
</dbReference>
<proteinExistence type="predicted"/>
<evidence type="ECO:0000313" key="8">
    <source>
        <dbReference type="Proteomes" id="UP000054937"/>
    </source>
</evidence>
<dbReference type="SMART" id="SM00175">
    <property type="entry name" value="RAB"/>
    <property type="match status" value="1"/>
</dbReference>
<organism evidence="7 8">
    <name type="scientific">Pseudocohnilembus persalinus</name>
    <name type="common">Ciliate</name>
    <dbReference type="NCBI Taxonomy" id="266149"/>
    <lineage>
        <taxon>Eukaryota</taxon>
        <taxon>Sar</taxon>
        <taxon>Alveolata</taxon>
        <taxon>Ciliophora</taxon>
        <taxon>Intramacronucleata</taxon>
        <taxon>Oligohymenophorea</taxon>
        <taxon>Scuticociliatia</taxon>
        <taxon>Philasterida</taxon>
        <taxon>Pseudocohnilembidae</taxon>
        <taxon>Pseudocohnilembus</taxon>
    </lineage>
</organism>
<dbReference type="InterPro" id="IPR005225">
    <property type="entry name" value="Small_GTP-bd"/>
</dbReference>
<keyword evidence="2" id="KW-0547">Nucleotide-binding</keyword>
<dbReference type="InParanoid" id="A0A0V0QAN0"/>
<dbReference type="CDD" id="cd00154">
    <property type="entry name" value="Rab"/>
    <property type="match status" value="1"/>
</dbReference>
<keyword evidence="8" id="KW-1185">Reference proteome</keyword>
<dbReference type="PANTHER" id="PTHR24348:SF22">
    <property type="entry name" value="NON-SPECIFIC SERINE_THREONINE PROTEIN KINASE"/>
    <property type="match status" value="1"/>
</dbReference>
<evidence type="ECO:0000256" key="5">
    <source>
        <dbReference type="SAM" id="MobiDB-lite"/>
    </source>
</evidence>
<feature type="domain" description="Protein kinase" evidence="6">
    <location>
        <begin position="17"/>
        <end position="286"/>
    </location>
</feature>